<dbReference type="Proteomes" id="UP000034407">
    <property type="component" value="Unassembled WGS sequence"/>
</dbReference>
<dbReference type="PANTHER" id="PTHR43808">
    <property type="entry name" value="ACETYLORNITHINE DEACETYLASE"/>
    <property type="match status" value="1"/>
</dbReference>
<dbReference type="SUPFAM" id="SSF53187">
    <property type="entry name" value="Zn-dependent exopeptidases"/>
    <property type="match status" value="1"/>
</dbReference>
<accession>A0A0M3DEL9</accession>
<evidence type="ECO:0000256" key="5">
    <source>
        <dbReference type="ARBA" id="ARBA00022801"/>
    </source>
</evidence>
<dbReference type="GO" id="GO:0006508">
    <property type="term" value="P:proteolysis"/>
    <property type="evidence" value="ECO:0007669"/>
    <property type="project" value="UniProtKB-KW"/>
</dbReference>
<keyword evidence="8" id="KW-0482">Metalloprotease</keyword>
<dbReference type="NCBIfam" id="NF005542">
    <property type="entry name" value="PRK07205.1"/>
    <property type="match status" value="1"/>
</dbReference>
<dbReference type="InterPro" id="IPR050072">
    <property type="entry name" value="Peptidase_M20A"/>
</dbReference>
<keyword evidence="5" id="KW-0378">Hydrolase</keyword>
<evidence type="ECO:0008006" key="11">
    <source>
        <dbReference type="Google" id="ProtNLM"/>
    </source>
</evidence>
<dbReference type="GO" id="GO:0008777">
    <property type="term" value="F:acetylornithine deacetylase activity"/>
    <property type="evidence" value="ECO:0007669"/>
    <property type="project" value="TreeGrafter"/>
</dbReference>
<dbReference type="PROSITE" id="PS00758">
    <property type="entry name" value="ARGE_DAPE_CPG2_1"/>
    <property type="match status" value="1"/>
</dbReference>
<dbReference type="OrthoDB" id="9761532at2"/>
<gene>
    <name evidence="9" type="ORF">VN21_13405</name>
</gene>
<keyword evidence="3" id="KW-0645">Protease</keyword>
<dbReference type="InterPro" id="IPR036264">
    <property type="entry name" value="Bact_exopeptidase_dim_dom"/>
</dbReference>
<dbReference type="InterPro" id="IPR010964">
    <property type="entry name" value="M20A_pepV-rel"/>
</dbReference>
<keyword evidence="10" id="KW-1185">Reference proteome</keyword>
<dbReference type="SUPFAM" id="SSF55031">
    <property type="entry name" value="Bacterial exopeptidase dimerisation domain"/>
    <property type="match status" value="1"/>
</dbReference>
<evidence type="ECO:0000256" key="8">
    <source>
        <dbReference type="ARBA" id="ARBA00023049"/>
    </source>
</evidence>
<keyword evidence="4" id="KW-0479">Metal-binding</keyword>
<evidence type="ECO:0000313" key="10">
    <source>
        <dbReference type="Proteomes" id="UP000034407"/>
    </source>
</evidence>
<evidence type="ECO:0000256" key="6">
    <source>
        <dbReference type="ARBA" id="ARBA00022833"/>
    </source>
</evidence>
<dbReference type="InterPro" id="IPR002933">
    <property type="entry name" value="Peptidase_M20"/>
</dbReference>
<dbReference type="EMBL" id="LBBT01000262">
    <property type="protein sequence ID" value="KKY00561.1"/>
    <property type="molecule type" value="Genomic_DNA"/>
</dbReference>
<proteinExistence type="inferred from homology"/>
<dbReference type="AlphaFoldDB" id="A0A0M3DEL9"/>
<dbReference type="Gene3D" id="3.30.70.360">
    <property type="match status" value="2"/>
</dbReference>
<dbReference type="RefSeq" id="WP_046823697.1">
    <property type="nucleotide sequence ID" value="NZ_LBBT01000262.1"/>
</dbReference>
<comment type="cofactor">
    <cofactor evidence="1">
        <name>Zn(2+)</name>
        <dbReference type="ChEBI" id="CHEBI:29105"/>
    </cofactor>
</comment>
<dbReference type="InterPro" id="IPR001261">
    <property type="entry name" value="ArgE/DapE_CS"/>
</dbReference>
<dbReference type="GO" id="GO:0008237">
    <property type="term" value="F:metallopeptidase activity"/>
    <property type="evidence" value="ECO:0007669"/>
    <property type="project" value="UniProtKB-KW"/>
</dbReference>
<reference evidence="9 10" key="1">
    <citation type="submission" date="2015-04" db="EMBL/GenBank/DDBJ databases">
        <title>Microcin producing Clostridium sp. JC272T.</title>
        <authorList>
            <person name="Jyothsna T."/>
            <person name="Sasikala C."/>
            <person name="Ramana C."/>
        </authorList>
    </citation>
    <scope>NUCLEOTIDE SEQUENCE [LARGE SCALE GENOMIC DNA]</scope>
    <source>
        <strain evidence="9 10">JC272</strain>
    </source>
</reference>
<dbReference type="Pfam" id="PF01546">
    <property type="entry name" value="Peptidase_M20"/>
    <property type="match status" value="1"/>
</dbReference>
<evidence type="ECO:0000256" key="1">
    <source>
        <dbReference type="ARBA" id="ARBA00001947"/>
    </source>
</evidence>
<evidence type="ECO:0000256" key="3">
    <source>
        <dbReference type="ARBA" id="ARBA00022670"/>
    </source>
</evidence>
<dbReference type="PROSITE" id="PS00759">
    <property type="entry name" value="ARGE_DAPE_CPG2_2"/>
    <property type="match status" value="1"/>
</dbReference>
<keyword evidence="7" id="KW-0224">Dipeptidase</keyword>
<dbReference type="GO" id="GO:0016805">
    <property type="term" value="F:dipeptidase activity"/>
    <property type="evidence" value="ECO:0007669"/>
    <property type="project" value="UniProtKB-KW"/>
</dbReference>
<dbReference type="GO" id="GO:0006526">
    <property type="term" value="P:L-arginine biosynthetic process"/>
    <property type="evidence" value="ECO:0007669"/>
    <property type="project" value="TreeGrafter"/>
</dbReference>
<evidence type="ECO:0000256" key="2">
    <source>
        <dbReference type="ARBA" id="ARBA00006247"/>
    </source>
</evidence>
<sequence length="447" mass="49991">MRDQIIKSVENIKDEMVNSIIESVQIPSVIGEESKQYPFGRNIDDVLNHILDLCEKLGFKTYKDKEGYYGYAEIGEGEELVGILGHLDVVPAGDLSAWDVEPFKGTIIDGKLYGRGTQDDKGPTIAAIYATKAIIDSGFKLNKRVRFIFGTDEETLWRDMAKYNENKEEIPSFGFTPDSAFPCINAEKGLLQCILSSNKASKVNLKAGDAFNAVPSKAKYNSINLVELESELDKLGFEYKKEEKAITVIGRSVHSQKCNEGINSISRLCIALKNIGISTPAIDFISEVIKEDAHANYILPNCEDVSGKLTLNLGKIDLNEDGEKIYLDVRIPVTVEKDEFVSALSEKANKYGLDYIEYDWLNSIYIPSDHFLIKTLRKVYEQETNCDSTPMSSGGATYARAIDNCVAFGAIFPWGKKTEHQPNEYVEIKDIIKATEIYALTLYELTR</sequence>
<dbReference type="NCBIfam" id="TIGR01887">
    <property type="entry name" value="dipeptidaselike"/>
    <property type="match status" value="1"/>
</dbReference>
<evidence type="ECO:0000256" key="7">
    <source>
        <dbReference type="ARBA" id="ARBA00022997"/>
    </source>
</evidence>
<dbReference type="CDD" id="cd03888">
    <property type="entry name" value="M20_PepV"/>
    <property type="match status" value="1"/>
</dbReference>
<keyword evidence="6" id="KW-0862">Zinc</keyword>
<dbReference type="GO" id="GO:0008270">
    <property type="term" value="F:zinc ion binding"/>
    <property type="evidence" value="ECO:0007669"/>
    <property type="project" value="InterPro"/>
</dbReference>
<protein>
    <recommendedName>
        <fullName evidence="11">Peptidase M20 dimerisation domain-containing protein</fullName>
    </recommendedName>
</protein>
<dbReference type="Gene3D" id="3.40.630.10">
    <property type="entry name" value="Zn peptidases"/>
    <property type="match status" value="1"/>
</dbReference>
<comment type="similarity">
    <text evidence="2">Belongs to the peptidase M20A family.</text>
</comment>
<evidence type="ECO:0000256" key="4">
    <source>
        <dbReference type="ARBA" id="ARBA00022723"/>
    </source>
</evidence>
<dbReference type="PANTHER" id="PTHR43808:SF31">
    <property type="entry name" value="N-ACETYL-L-CITRULLINE DEACETYLASE"/>
    <property type="match status" value="1"/>
</dbReference>
<dbReference type="PATRIC" id="fig|1629550.3.peg.2137"/>
<evidence type="ECO:0000313" key="9">
    <source>
        <dbReference type="EMBL" id="KKY00561.1"/>
    </source>
</evidence>
<organism evidence="9 10">
    <name type="scientific">Paraclostridium benzoelyticum</name>
    <dbReference type="NCBI Taxonomy" id="1629550"/>
    <lineage>
        <taxon>Bacteria</taxon>
        <taxon>Bacillati</taxon>
        <taxon>Bacillota</taxon>
        <taxon>Clostridia</taxon>
        <taxon>Peptostreptococcales</taxon>
        <taxon>Peptostreptococcaceae</taxon>
        <taxon>Paraclostridium</taxon>
    </lineage>
</organism>
<comment type="caution">
    <text evidence="9">The sequence shown here is derived from an EMBL/GenBank/DDBJ whole genome shotgun (WGS) entry which is preliminary data.</text>
</comment>
<name>A0A0M3DEL9_9FIRM</name>